<evidence type="ECO:0000256" key="1">
    <source>
        <dbReference type="SAM" id="Phobius"/>
    </source>
</evidence>
<feature type="transmembrane region" description="Helical" evidence="1">
    <location>
        <begin position="193"/>
        <end position="209"/>
    </location>
</feature>
<dbReference type="GO" id="GO:0006508">
    <property type="term" value="P:proteolysis"/>
    <property type="evidence" value="ECO:0007669"/>
    <property type="project" value="UniProtKB-KW"/>
</dbReference>
<dbReference type="InterPro" id="IPR003675">
    <property type="entry name" value="Rce1/LyrA-like_dom"/>
</dbReference>
<feature type="transmembrane region" description="Helical" evidence="1">
    <location>
        <begin position="113"/>
        <end position="131"/>
    </location>
</feature>
<proteinExistence type="predicted"/>
<dbReference type="Pfam" id="PF02517">
    <property type="entry name" value="Rce1-like"/>
    <property type="match status" value="1"/>
</dbReference>
<keyword evidence="1" id="KW-1133">Transmembrane helix</keyword>
<dbReference type="GO" id="GO:0004175">
    <property type="term" value="F:endopeptidase activity"/>
    <property type="evidence" value="ECO:0007669"/>
    <property type="project" value="UniProtKB-ARBA"/>
</dbReference>
<reference evidence="3 4" key="1">
    <citation type="submission" date="2016-10" db="EMBL/GenBank/DDBJ databases">
        <authorList>
            <person name="de Groot N.N."/>
        </authorList>
    </citation>
    <scope>NUCLEOTIDE SEQUENCE [LARGE SCALE GENOMIC DNA]</scope>
    <source>
        <strain evidence="3 4">DSM 17794</strain>
    </source>
</reference>
<keyword evidence="1" id="KW-0472">Membrane</keyword>
<organism evidence="3 4">
    <name type="scientific">Salegentibacter flavus</name>
    <dbReference type="NCBI Taxonomy" id="287099"/>
    <lineage>
        <taxon>Bacteria</taxon>
        <taxon>Pseudomonadati</taxon>
        <taxon>Bacteroidota</taxon>
        <taxon>Flavobacteriia</taxon>
        <taxon>Flavobacteriales</taxon>
        <taxon>Flavobacteriaceae</taxon>
        <taxon>Salegentibacter</taxon>
    </lineage>
</organism>
<sequence length="210" mass="25343">MNIKRIYFSTPFKVSELLVFFGLAPYFTGIYLEGWKKIIPLIFIAVFFFILLFRFTNFNHAIFFRFDPVYFRKSLPRLISITFLMIFFTGWVFPDLFFEYPVEESQKYLITFFLYPIASVVPQEFIYRVYFFERYRNLLPSKYLLMFANAIIFGLTHLIYDNWVAPIATFLASWIFIFNYFKSESFLNVCLEHSFYGFVMFTVGLGHFFK</sequence>
<keyword evidence="3" id="KW-0645">Protease</keyword>
<dbReference type="GO" id="GO:0080120">
    <property type="term" value="P:CAAX-box protein maturation"/>
    <property type="evidence" value="ECO:0007669"/>
    <property type="project" value="UniProtKB-ARBA"/>
</dbReference>
<feature type="transmembrane region" description="Helical" evidence="1">
    <location>
        <begin position="75"/>
        <end position="93"/>
    </location>
</feature>
<feature type="transmembrane region" description="Helical" evidence="1">
    <location>
        <begin position="143"/>
        <end position="159"/>
    </location>
</feature>
<evidence type="ECO:0000259" key="2">
    <source>
        <dbReference type="Pfam" id="PF02517"/>
    </source>
</evidence>
<name>A0A1I4Z7A2_9FLAO</name>
<dbReference type="Proteomes" id="UP000199153">
    <property type="component" value="Unassembled WGS sequence"/>
</dbReference>
<feature type="transmembrane region" description="Helical" evidence="1">
    <location>
        <begin position="165"/>
        <end position="181"/>
    </location>
</feature>
<accession>A0A1I4Z7A2</accession>
<gene>
    <name evidence="3" type="ORF">SAMN05660413_01160</name>
</gene>
<feature type="transmembrane region" description="Helical" evidence="1">
    <location>
        <begin position="12"/>
        <end position="32"/>
    </location>
</feature>
<feature type="domain" description="CAAX prenyl protease 2/Lysostaphin resistance protein A-like" evidence="2">
    <location>
        <begin position="107"/>
        <end position="197"/>
    </location>
</feature>
<dbReference type="EMBL" id="FOVL01000005">
    <property type="protein sequence ID" value="SFN46162.1"/>
    <property type="molecule type" value="Genomic_DNA"/>
</dbReference>
<feature type="transmembrane region" description="Helical" evidence="1">
    <location>
        <begin position="38"/>
        <end position="55"/>
    </location>
</feature>
<evidence type="ECO:0000313" key="4">
    <source>
        <dbReference type="Proteomes" id="UP000199153"/>
    </source>
</evidence>
<dbReference type="RefSeq" id="WP_093407035.1">
    <property type="nucleotide sequence ID" value="NZ_FOVL01000005.1"/>
</dbReference>
<keyword evidence="4" id="KW-1185">Reference proteome</keyword>
<evidence type="ECO:0000313" key="3">
    <source>
        <dbReference type="EMBL" id="SFN46162.1"/>
    </source>
</evidence>
<protein>
    <submittedName>
        <fullName evidence="3">CAAX protease self-immunity</fullName>
    </submittedName>
</protein>
<keyword evidence="3" id="KW-0378">Hydrolase</keyword>
<keyword evidence="1" id="KW-0812">Transmembrane</keyword>
<dbReference type="OrthoDB" id="9805801at2"/>
<dbReference type="STRING" id="287099.SAMN05660413_01160"/>
<dbReference type="AlphaFoldDB" id="A0A1I4Z7A2"/>